<dbReference type="Gene3D" id="3.40.47.10">
    <property type="match status" value="1"/>
</dbReference>
<dbReference type="SUPFAM" id="SSF53901">
    <property type="entry name" value="Thiolase-like"/>
    <property type="match status" value="1"/>
</dbReference>
<dbReference type="InterPro" id="IPR050091">
    <property type="entry name" value="PKS_NRPS_Biosynth_Enz"/>
</dbReference>
<feature type="region of interest" description="N-terminal hotdog fold" evidence="5">
    <location>
        <begin position="1301"/>
        <end position="1444"/>
    </location>
</feature>
<organism evidence="9 10">
    <name type="scientific">Cordyceps javanica</name>
    <dbReference type="NCBI Taxonomy" id="43265"/>
    <lineage>
        <taxon>Eukaryota</taxon>
        <taxon>Fungi</taxon>
        <taxon>Dikarya</taxon>
        <taxon>Ascomycota</taxon>
        <taxon>Pezizomycotina</taxon>
        <taxon>Sordariomycetes</taxon>
        <taxon>Hypocreomycetidae</taxon>
        <taxon>Hypocreales</taxon>
        <taxon>Cordycipitaceae</taxon>
        <taxon>Cordyceps</taxon>
    </lineage>
</organism>
<feature type="domain" description="Ketosynthase family 3 (KS3)" evidence="7">
    <location>
        <begin position="400"/>
        <end position="826"/>
    </location>
</feature>
<dbReference type="SUPFAM" id="SSF51735">
    <property type="entry name" value="NAD(P)-binding Rossmann-fold domains"/>
    <property type="match status" value="1"/>
</dbReference>
<dbReference type="InterPro" id="IPR009081">
    <property type="entry name" value="PP-bd_ACP"/>
</dbReference>
<evidence type="ECO:0000259" key="6">
    <source>
        <dbReference type="PROSITE" id="PS50075"/>
    </source>
</evidence>
<reference evidence="9 10" key="1">
    <citation type="journal article" date="2019" name="Appl. Microbiol. Biotechnol.">
        <title>Genome sequence of Isaria javanica and comparative genome analysis insights into family S53 peptidase evolution in fungal entomopathogens.</title>
        <authorList>
            <person name="Lin R."/>
            <person name="Zhang X."/>
            <person name="Xin B."/>
            <person name="Zou M."/>
            <person name="Gao Y."/>
            <person name="Qin F."/>
            <person name="Hu Q."/>
            <person name="Xie B."/>
            <person name="Cheng X."/>
        </authorList>
    </citation>
    <scope>NUCLEOTIDE SEQUENCE [LARGE SCALE GENOMIC DNA]</scope>
    <source>
        <strain evidence="9 10">IJ1G</strain>
    </source>
</reference>
<keyword evidence="10" id="KW-1185">Reference proteome</keyword>
<dbReference type="SMART" id="SM00823">
    <property type="entry name" value="PKS_PP"/>
    <property type="match status" value="1"/>
</dbReference>
<dbReference type="Gene3D" id="3.40.50.720">
    <property type="entry name" value="NAD(P)-binding Rossmann-like Domain"/>
    <property type="match status" value="1"/>
</dbReference>
<keyword evidence="2" id="KW-0597">Phosphoprotein</keyword>
<feature type="active site" description="Proton donor; for dehydratase activity" evidence="5">
    <location>
        <position position="1530"/>
    </location>
</feature>
<dbReference type="EMBL" id="SPUK01000011">
    <property type="protein sequence ID" value="TQV94006.1"/>
    <property type="molecule type" value="Genomic_DNA"/>
</dbReference>
<feature type="domain" description="PKS/mFAS DH" evidence="8">
    <location>
        <begin position="1301"/>
        <end position="1623"/>
    </location>
</feature>
<dbReference type="GO" id="GO:0004312">
    <property type="term" value="F:fatty acid synthase activity"/>
    <property type="evidence" value="ECO:0007669"/>
    <property type="project" value="TreeGrafter"/>
</dbReference>
<dbReference type="SUPFAM" id="SSF55048">
    <property type="entry name" value="Probable ACP-binding domain of malonyl-CoA ACP transacylase"/>
    <property type="match status" value="1"/>
</dbReference>
<feature type="region of interest" description="C-terminal hotdog fold" evidence="5">
    <location>
        <begin position="1472"/>
        <end position="1623"/>
    </location>
</feature>
<accession>A0A545UX29</accession>
<dbReference type="PANTHER" id="PTHR43775">
    <property type="entry name" value="FATTY ACID SYNTHASE"/>
    <property type="match status" value="1"/>
</dbReference>
<evidence type="ECO:0000256" key="5">
    <source>
        <dbReference type="PROSITE-ProRule" id="PRU01363"/>
    </source>
</evidence>
<dbReference type="Gene3D" id="1.10.1200.10">
    <property type="entry name" value="ACP-like"/>
    <property type="match status" value="1"/>
</dbReference>
<proteinExistence type="predicted"/>
<dbReference type="InterPro" id="IPR032088">
    <property type="entry name" value="SAT"/>
</dbReference>
<dbReference type="SUPFAM" id="SSF52151">
    <property type="entry name" value="FabD/lysophospholipase-like"/>
    <property type="match status" value="1"/>
</dbReference>
<dbReference type="PROSITE" id="PS50075">
    <property type="entry name" value="CARRIER"/>
    <property type="match status" value="1"/>
</dbReference>
<dbReference type="PROSITE" id="PS52004">
    <property type="entry name" value="KS3_2"/>
    <property type="match status" value="1"/>
</dbReference>
<dbReference type="InterPro" id="IPR020806">
    <property type="entry name" value="PKS_PP-bd"/>
</dbReference>
<dbReference type="GO" id="GO:0044550">
    <property type="term" value="P:secondary metabolite biosynthetic process"/>
    <property type="evidence" value="ECO:0007669"/>
    <property type="project" value="TreeGrafter"/>
</dbReference>
<dbReference type="GO" id="GO:0006633">
    <property type="term" value="P:fatty acid biosynthetic process"/>
    <property type="evidence" value="ECO:0007669"/>
    <property type="project" value="TreeGrafter"/>
</dbReference>
<dbReference type="InterPro" id="IPR013120">
    <property type="entry name" value="FAR_NAD-bd"/>
</dbReference>
<dbReference type="Gene3D" id="3.10.129.110">
    <property type="entry name" value="Polyketide synthase dehydratase"/>
    <property type="match status" value="1"/>
</dbReference>
<gene>
    <name evidence="9" type="ORF">IF1G_07738</name>
</gene>
<dbReference type="Pfam" id="PF00550">
    <property type="entry name" value="PP-binding"/>
    <property type="match status" value="1"/>
</dbReference>
<dbReference type="InterPro" id="IPR016036">
    <property type="entry name" value="Malonyl_transacylase_ACP-bd"/>
</dbReference>
<dbReference type="SMART" id="SM00825">
    <property type="entry name" value="PKS_KS"/>
    <property type="match status" value="1"/>
</dbReference>
<dbReference type="PROSITE" id="PS00012">
    <property type="entry name" value="PHOSPHOPANTETHEINE"/>
    <property type="match status" value="1"/>
</dbReference>
<dbReference type="Pfam" id="PF16073">
    <property type="entry name" value="SAT"/>
    <property type="match status" value="1"/>
</dbReference>
<dbReference type="PANTHER" id="PTHR43775:SF14">
    <property type="entry name" value="ITERATIVE POLYKETIDE SYNTHASE AFOE-RELATED"/>
    <property type="match status" value="1"/>
</dbReference>
<dbReference type="Pfam" id="PF07993">
    <property type="entry name" value="NAD_binding_4"/>
    <property type="match status" value="1"/>
</dbReference>
<dbReference type="Pfam" id="PF02801">
    <property type="entry name" value="Ketoacyl-synt_C"/>
    <property type="match status" value="1"/>
</dbReference>
<evidence type="ECO:0000256" key="2">
    <source>
        <dbReference type="ARBA" id="ARBA00022553"/>
    </source>
</evidence>
<dbReference type="Gene3D" id="3.40.366.10">
    <property type="entry name" value="Malonyl-Coenzyme A Acyl Carrier Protein, domain 2"/>
    <property type="match status" value="2"/>
</dbReference>
<dbReference type="InterPro" id="IPR014031">
    <property type="entry name" value="Ketoacyl_synth_C"/>
</dbReference>
<dbReference type="PROSITE" id="PS52019">
    <property type="entry name" value="PKS_MFAS_DH"/>
    <property type="match status" value="1"/>
</dbReference>
<dbReference type="Pfam" id="PF00109">
    <property type="entry name" value="ketoacyl-synt"/>
    <property type="match status" value="1"/>
</dbReference>
<name>A0A545UX29_9HYPO</name>
<evidence type="ECO:0000259" key="8">
    <source>
        <dbReference type="PROSITE" id="PS52019"/>
    </source>
</evidence>
<dbReference type="InterPro" id="IPR016035">
    <property type="entry name" value="Acyl_Trfase/lysoPLipase"/>
</dbReference>
<dbReference type="InterPro" id="IPR014043">
    <property type="entry name" value="Acyl_transferase_dom"/>
</dbReference>
<sequence length="2216" mass="243506">MSESLLVFGSQVAYSPQVLLELKEKLQNSCSYQWVQHTVSELPAFWDALAREFPDMRESVPEAKSFLQNLAGWLKSTESDTFFEEQNNVPNVAFVPLIVLAQITEYRQYLLSTATNNSLDPDDLLAKSQAPALGFCLGLLTSYAISSSHSIKELEAYGAVAVRLAMLAGAYSDAQHEQNPHRTFAIAWTSIKYREELQRVLDSISPEAYISVLLDEARATVTVSERAAARFVRKARAAGIVLSDTGFRGEIHSPKPQSKEMIQKLIAFCNSSKGLRFADADKLARSTFTNAGDGVPISSSHFTLQAHALETLFARQCNWYDTFARIKSTYLHGNEGAVITFGPDRCLPPTLIRDMASRTLHFSDVQQQFAIPFQHHISNDGQLHEPHNEDENDCYDSDDDDAIVIVGMSIKVSGADDLDEFSQLLRTGTSRHEKVTRDRLNFDSVFREPDTREYFCNFVGDVDAFDHKFFKKSPRESAAMDPQHRLLLQAAYQAVEQAGMFTEGSRAIDDEDQPQDKNHVGVYIGSPSVDYEHNVATHPLNAFMATGNLQSYLPGRVANYFGWTGPAIAYDTACSSSAVAIHAACSGLRNRECYAALAGGVCILTNPHWFQNLAAASFLSPTGQCKPFDEKGDGYCRAEGISCVLLKRMADARADGNPILGKLASIAVYQNHNHTPIFVPSSVSLTQLFGDVVAKANISPADISLVEAHGTGTAVGDPAEWTALRKAVGGPIRSQPLPIGSVKGHVGHTEGASGMISLVKVLMMIHEGFIPPQASFDKLNATIKAADNRDMMEIVTKLRHWESSNKAILINNYGASGSNAAMVVKSPHASNQQKSATIMQSREGRYPFFISGLDTRAVAQYAAKLLLMIEKKQNASLADLSFNINRQSNPHLPHRLLFQCRSTEELRERLAAVNDQTVQKAPPERPVVLCFGGQVSTFVGLDRQVFDSVAILRRHLNKCDAIIRNDLGLSSIFPDIFSREPLPDAVRLQVALFSLQYSCAKSWIDCGLAGKIACVVGHSFGELTALCISGILSLKDALTLVVRRAQLVHEAWGDEKGSMMAVEADEPLVLELLEMAREDSNHAANIACYNGPRSFTLSGPSQAIDSVAKVIASNTRFASLRSRRLKVTNAFHSSLVDPLISRLEEIGDEITFKDPVIPFERATKVAHSGSITAKFVSDHMREPVFFSHAIKRIVAREPSAIFLEAGSNSTITAMASLSVAKESQSYHFEAFNVTSGKCTSSLCDTTLSLWREGLHVAFWPHHSLQLHDYSHILLPAYQFEKSRHWMDFKSASDLVSGVSQHSKVAATDPAALPLWEFEGFQGEDKARPRFRINITSQKFKKLVSGHIFAHTAPVLSGTVQSDISVEALLSIHPQWKQQGMIPSMIEAKIPTPICVDSSRKVWVDYTALDAEHTLWQLNISSTSADGTSPRKHLQGRIHMRSPTDASFISQFARFERLVPYELCTKLLAEAGGPDVEVLQGRQVYKAFSEFIEYSDDYKAMHSLVGKQFECAGRIHRRHAGESYLDIALHDSFKQVSGLYLNCMSDTNPGETHIGSEVELVMRSPRGILKPGQDQDVWHVYARHSQISEKVFMADNFVFNAATGELVEVILGLIYTRMSTETMRRLLMNLTKDQWALQMDTSPAQEVIAAPTATVRHTVEAKVSEARIQESEQEPPAASINLGQEVKKVIASVVGADTSSITADTEAISLGIDSLMGIELLREVKEAFDVKLDLPELLAAKTVKEIIALIAQARPGAFSTVASGDGGFASASSTGDVRYTPSLGYEPETDFSDDASDVKDGAHAAQEEKGYSAREALARVYVTEFTSGWQLAPRNHRAVSTSNSDSAVVLVTGATGSLGVHVVAALASHSSVQTVVCVNRRRPSPVEARQDEAFAARGIVLADEARSKLRILETDTSQPKLGLADAEYQWLAQNCTHIVHSAWPLSGLRPLSGFVPQFHTMRALLDLALDMSVHRRVGFQLVSSLSVVGLSKDPVVTEECTEMASVLPPGYGEAKWVCERMLDRTLRQHPDVFRAMAVRPAQIAGSSTSGTWNSVEQVPFIFKSAQSLGTWPDLPGTVRWIPVDKVASIMVDLLHIDDQMAPPAYPIYHIDDPTGRPWQEISDLAADILHIPQSRFTSFNKWLALVSASPLPETDNPAARLVDFLAENFERLSCGGLILDTARTYEHSATMRALAPVSNEVVKRYIQAWKQAGFLAM</sequence>
<dbReference type="GO" id="GO:0031177">
    <property type="term" value="F:phosphopantetheine binding"/>
    <property type="evidence" value="ECO:0007669"/>
    <property type="project" value="InterPro"/>
</dbReference>
<feature type="active site" description="Proton acceptor; for dehydratase activity" evidence="5">
    <location>
        <position position="1346"/>
    </location>
</feature>
<dbReference type="STRING" id="43265.A0A545UX29"/>
<dbReference type="InterPro" id="IPR016039">
    <property type="entry name" value="Thiolase-like"/>
</dbReference>
<dbReference type="InterPro" id="IPR036291">
    <property type="entry name" value="NAD(P)-bd_dom_sf"/>
</dbReference>
<evidence type="ECO:0000259" key="7">
    <source>
        <dbReference type="PROSITE" id="PS52004"/>
    </source>
</evidence>
<feature type="domain" description="Carrier" evidence="6">
    <location>
        <begin position="1676"/>
        <end position="1753"/>
    </location>
</feature>
<dbReference type="InterPro" id="IPR020841">
    <property type="entry name" value="PKS_Beta-ketoAc_synthase_dom"/>
</dbReference>
<dbReference type="InterPro" id="IPR006162">
    <property type="entry name" value="Ppantetheine_attach_site"/>
</dbReference>
<dbReference type="InterPro" id="IPR001227">
    <property type="entry name" value="Ac_transferase_dom_sf"/>
</dbReference>
<dbReference type="SMART" id="SM00827">
    <property type="entry name" value="PKS_AT"/>
    <property type="match status" value="1"/>
</dbReference>
<evidence type="ECO:0000256" key="1">
    <source>
        <dbReference type="ARBA" id="ARBA00022450"/>
    </source>
</evidence>
<evidence type="ECO:0000313" key="10">
    <source>
        <dbReference type="Proteomes" id="UP000315783"/>
    </source>
</evidence>
<keyword evidence="1" id="KW-0596">Phosphopantetheine</keyword>
<dbReference type="Pfam" id="PF00698">
    <property type="entry name" value="Acyl_transf_1"/>
    <property type="match status" value="1"/>
</dbReference>
<comment type="caution">
    <text evidence="9">The sequence shown here is derived from an EMBL/GenBank/DDBJ whole genome shotgun (WGS) entry which is preliminary data.</text>
</comment>
<evidence type="ECO:0000313" key="9">
    <source>
        <dbReference type="EMBL" id="TQV94006.1"/>
    </source>
</evidence>
<dbReference type="Proteomes" id="UP000315783">
    <property type="component" value="Unassembled WGS sequence"/>
</dbReference>
<evidence type="ECO:0000256" key="3">
    <source>
        <dbReference type="ARBA" id="ARBA00022679"/>
    </source>
</evidence>
<protein>
    <submittedName>
        <fullName evidence="9">Polyketide synthase</fullName>
    </submittedName>
</protein>
<keyword evidence="4" id="KW-0012">Acyltransferase</keyword>
<dbReference type="InterPro" id="IPR049900">
    <property type="entry name" value="PKS_mFAS_DH"/>
</dbReference>
<dbReference type="InterPro" id="IPR014030">
    <property type="entry name" value="Ketoacyl_synth_N"/>
</dbReference>
<dbReference type="InterPro" id="IPR036736">
    <property type="entry name" value="ACP-like_sf"/>
</dbReference>
<keyword evidence="3" id="KW-0808">Transferase</keyword>
<dbReference type="Gene3D" id="3.30.70.3290">
    <property type="match status" value="1"/>
</dbReference>
<evidence type="ECO:0000256" key="4">
    <source>
        <dbReference type="ARBA" id="ARBA00023315"/>
    </source>
</evidence>
<dbReference type="InterPro" id="IPR042104">
    <property type="entry name" value="PKS_dehydratase_sf"/>
</dbReference>
<dbReference type="SUPFAM" id="SSF47336">
    <property type="entry name" value="ACP-like"/>
    <property type="match status" value="1"/>
</dbReference>
<dbReference type="CDD" id="cd00833">
    <property type="entry name" value="PKS"/>
    <property type="match status" value="1"/>
</dbReference>